<name>A0AAV4M7N7_CAEEX</name>
<evidence type="ECO:0000313" key="1">
    <source>
        <dbReference type="EMBL" id="GIX68379.1"/>
    </source>
</evidence>
<keyword evidence="2" id="KW-1185">Reference proteome</keyword>
<gene>
    <name evidence="1" type="ORF">CEXT_162501</name>
</gene>
<accession>A0AAV4M7N7</accession>
<reference evidence="1 2" key="1">
    <citation type="submission" date="2021-06" db="EMBL/GenBank/DDBJ databases">
        <title>Caerostris extrusa draft genome.</title>
        <authorList>
            <person name="Kono N."/>
            <person name="Arakawa K."/>
        </authorList>
    </citation>
    <scope>NUCLEOTIDE SEQUENCE [LARGE SCALE GENOMIC DNA]</scope>
</reference>
<dbReference type="EMBL" id="BPLR01001960">
    <property type="protein sequence ID" value="GIX68379.1"/>
    <property type="molecule type" value="Genomic_DNA"/>
</dbReference>
<proteinExistence type="predicted"/>
<evidence type="ECO:0000313" key="2">
    <source>
        <dbReference type="Proteomes" id="UP001054945"/>
    </source>
</evidence>
<organism evidence="1 2">
    <name type="scientific">Caerostris extrusa</name>
    <name type="common">Bark spider</name>
    <name type="synonym">Caerostris bankana</name>
    <dbReference type="NCBI Taxonomy" id="172846"/>
    <lineage>
        <taxon>Eukaryota</taxon>
        <taxon>Metazoa</taxon>
        <taxon>Ecdysozoa</taxon>
        <taxon>Arthropoda</taxon>
        <taxon>Chelicerata</taxon>
        <taxon>Arachnida</taxon>
        <taxon>Araneae</taxon>
        <taxon>Araneomorphae</taxon>
        <taxon>Entelegynae</taxon>
        <taxon>Araneoidea</taxon>
        <taxon>Araneidae</taxon>
        <taxon>Caerostris</taxon>
    </lineage>
</organism>
<dbReference type="Proteomes" id="UP001054945">
    <property type="component" value="Unassembled WGS sequence"/>
</dbReference>
<protein>
    <submittedName>
        <fullName evidence="1">Uncharacterized protein</fullName>
    </submittedName>
</protein>
<dbReference type="AlphaFoldDB" id="A0AAV4M7N7"/>
<comment type="caution">
    <text evidence="1">The sequence shown here is derived from an EMBL/GenBank/DDBJ whole genome shotgun (WGS) entry which is preliminary data.</text>
</comment>
<sequence length="87" mass="10343">MKQALKNQKLAAHKALCSIVEVLQSCQHRRRRDYSGNDLETKLKHQGKIRIWFSLKPSNFFSFPPFFPDQPHLKKRVMECGVYERRV</sequence>